<keyword evidence="4" id="KW-1185">Reference proteome</keyword>
<evidence type="ECO:0000256" key="2">
    <source>
        <dbReference type="SAM" id="SignalP"/>
    </source>
</evidence>
<feature type="compositionally biased region" description="Polar residues" evidence="1">
    <location>
        <begin position="325"/>
        <end position="362"/>
    </location>
</feature>
<name>A0A364Y1X8_9BACT</name>
<sequence length="419" mass="47054">MKIKMLLSTVFSLSVLTVAAQENDDLYFNSKDRAKLAAEQASLTKTVAPVENATEVTDEESYSNPTDSYSSRDINPEFAARSNSEVASEDDANYYVSDYKFNNQTKFRNFNDNYSAWNNSPWYSSNYYGPQINRWNSPYYGYNNPYSSPWADPYWSYSGWSASFSYSYGNNYGYWNNPYCYNPYSHYYNPYGYYNYGGYPSYYDPYYGGGFGGYYGGGYYYPRTVVIINDGYRYTPNYGKRSSRSADVMREAPNRNAQYRTSRNPQRSSASDAGDVNGRTRTSPNLQTTSRPLMNTNNSNRQGEYYRRTWRANTTNSTGDDNNSAPARTNTNQPSRQSNFSRDNNTQQSSQPTRAREQQQSAPTRSSETWTPPSRSSSRSESSGGSTYTPPSRSSGSSSGGGGSSSGGGGSRGGRSRGN</sequence>
<dbReference type="AlphaFoldDB" id="A0A364Y1X8"/>
<accession>A0A364Y1X8</accession>
<protein>
    <submittedName>
        <fullName evidence="3">Uncharacterized protein</fullName>
    </submittedName>
</protein>
<feature type="compositionally biased region" description="Polar residues" evidence="1">
    <location>
        <begin position="62"/>
        <end position="73"/>
    </location>
</feature>
<dbReference type="OrthoDB" id="837120at2"/>
<gene>
    <name evidence="3" type="ORF">DQQ10_17220</name>
</gene>
<feature type="compositionally biased region" description="Polar residues" evidence="1">
    <location>
        <begin position="279"/>
        <end position="302"/>
    </location>
</feature>
<dbReference type="EMBL" id="QMFY01000009">
    <property type="protein sequence ID" value="RAV99785.1"/>
    <property type="molecule type" value="Genomic_DNA"/>
</dbReference>
<dbReference type="Proteomes" id="UP000251889">
    <property type="component" value="Unassembled WGS sequence"/>
</dbReference>
<feature type="signal peptide" evidence="2">
    <location>
        <begin position="1"/>
        <end position="20"/>
    </location>
</feature>
<dbReference type="RefSeq" id="WP_112748131.1">
    <property type="nucleotide sequence ID" value="NZ_QMFY01000009.1"/>
</dbReference>
<evidence type="ECO:0000313" key="3">
    <source>
        <dbReference type="EMBL" id="RAV99785.1"/>
    </source>
</evidence>
<feature type="region of interest" description="Disordered" evidence="1">
    <location>
        <begin position="239"/>
        <end position="419"/>
    </location>
</feature>
<evidence type="ECO:0000313" key="4">
    <source>
        <dbReference type="Proteomes" id="UP000251889"/>
    </source>
</evidence>
<keyword evidence="2" id="KW-0732">Signal</keyword>
<comment type="caution">
    <text evidence="3">The sequence shown here is derived from an EMBL/GenBank/DDBJ whole genome shotgun (WGS) entry which is preliminary data.</text>
</comment>
<feature type="compositionally biased region" description="Low complexity" evidence="1">
    <location>
        <begin position="313"/>
        <end position="324"/>
    </location>
</feature>
<feature type="compositionally biased region" description="Low complexity" evidence="1">
    <location>
        <begin position="363"/>
        <end position="397"/>
    </location>
</feature>
<evidence type="ECO:0000256" key="1">
    <source>
        <dbReference type="SAM" id="MobiDB-lite"/>
    </source>
</evidence>
<proteinExistence type="predicted"/>
<feature type="chain" id="PRO_5016595055" evidence="2">
    <location>
        <begin position="21"/>
        <end position="419"/>
    </location>
</feature>
<feature type="compositionally biased region" description="Gly residues" evidence="1">
    <location>
        <begin position="398"/>
        <end position="413"/>
    </location>
</feature>
<feature type="compositionally biased region" description="Polar residues" evidence="1">
    <location>
        <begin position="255"/>
        <end position="271"/>
    </location>
</feature>
<organism evidence="3 4">
    <name type="scientific">Pseudochryseolinea flava</name>
    <dbReference type="NCBI Taxonomy" id="2059302"/>
    <lineage>
        <taxon>Bacteria</taxon>
        <taxon>Pseudomonadati</taxon>
        <taxon>Bacteroidota</taxon>
        <taxon>Cytophagia</taxon>
        <taxon>Cytophagales</taxon>
        <taxon>Fulvivirgaceae</taxon>
        <taxon>Pseudochryseolinea</taxon>
    </lineage>
</organism>
<feature type="region of interest" description="Disordered" evidence="1">
    <location>
        <begin position="50"/>
        <end position="74"/>
    </location>
</feature>
<reference evidence="3 4" key="1">
    <citation type="submission" date="2018-06" db="EMBL/GenBank/DDBJ databases">
        <title>Chryseolinea flavus sp. nov., a member of the phylum Bacteroidetes isolated from soil.</title>
        <authorList>
            <person name="Li Y."/>
            <person name="Wang J."/>
        </authorList>
    </citation>
    <scope>NUCLEOTIDE SEQUENCE [LARGE SCALE GENOMIC DNA]</scope>
    <source>
        <strain evidence="3 4">SDU1-6</strain>
    </source>
</reference>